<protein>
    <submittedName>
        <fullName evidence="2">DUF1918 domain-containing protein</fullName>
    </submittedName>
</protein>
<keyword evidence="3" id="KW-1185">Reference proteome</keyword>
<name>A0A4R4NKT6_9ACTN</name>
<evidence type="ECO:0000313" key="2">
    <source>
        <dbReference type="EMBL" id="TDC10008.1"/>
    </source>
</evidence>
<dbReference type="RefSeq" id="WP_131943267.1">
    <property type="nucleotide sequence ID" value="NZ_BAAAMX010000006.1"/>
</dbReference>
<comment type="caution">
    <text evidence="2">The sequence shown here is derived from an EMBL/GenBank/DDBJ whole genome shotgun (WGS) entry which is preliminary data.</text>
</comment>
<dbReference type="EMBL" id="SMJW01000184">
    <property type="protein sequence ID" value="TDC10008.1"/>
    <property type="molecule type" value="Genomic_DNA"/>
</dbReference>
<proteinExistence type="predicted"/>
<sequence>MNGRIGDRLHVHGNVVGQPDRDGEIIEVHGEDGGPPYLVRFDDGHEALVSPGPDAVIEPAGRAARR</sequence>
<reference evidence="2 3" key="1">
    <citation type="submission" date="2019-03" db="EMBL/GenBank/DDBJ databases">
        <title>Draft genome sequences of novel Actinobacteria.</title>
        <authorList>
            <person name="Sahin N."/>
            <person name="Ay H."/>
            <person name="Saygin H."/>
        </authorList>
    </citation>
    <scope>NUCLEOTIDE SEQUENCE [LARGE SCALE GENOMIC DNA]</scope>
    <source>
        <strain evidence="2 3">DSM 45347</strain>
    </source>
</reference>
<feature type="domain" description="DUF1918" evidence="1">
    <location>
        <begin position="1"/>
        <end position="57"/>
    </location>
</feature>
<dbReference type="InterPro" id="IPR015035">
    <property type="entry name" value="DUF1918"/>
</dbReference>
<dbReference type="Gene3D" id="2.30.30.440">
    <property type="entry name" value="Domain of unknown function DUF1918"/>
    <property type="match status" value="1"/>
</dbReference>
<gene>
    <name evidence="2" type="ORF">E1284_28635</name>
</gene>
<evidence type="ECO:0000313" key="3">
    <source>
        <dbReference type="Proteomes" id="UP000295431"/>
    </source>
</evidence>
<dbReference type="OrthoDB" id="4828144at2"/>
<dbReference type="Proteomes" id="UP000295431">
    <property type="component" value="Unassembled WGS sequence"/>
</dbReference>
<organism evidence="2 3">
    <name type="scientific">Actinomadura bangladeshensis</name>
    <dbReference type="NCBI Taxonomy" id="453573"/>
    <lineage>
        <taxon>Bacteria</taxon>
        <taxon>Bacillati</taxon>
        <taxon>Actinomycetota</taxon>
        <taxon>Actinomycetes</taxon>
        <taxon>Streptosporangiales</taxon>
        <taxon>Thermomonosporaceae</taxon>
        <taxon>Actinomadura</taxon>
    </lineage>
</organism>
<dbReference type="AlphaFoldDB" id="A0A4R4NKT6"/>
<accession>A0A4R4NKT6</accession>
<dbReference type="Pfam" id="PF08940">
    <property type="entry name" value="DUF1918"/>
    <property type="match status" value="1"/>
</dbReference>
<dbReference type="SUPFAM" id="SSF50118">
    <property type="entry name" value="Cell growth inhibitor/plasmid maintenance toxic component"/>
    <property type="match status" value="1"/>
</dbReference>
<evidence type="ECO:0000259" key="1">
    <source>
        <dbReference type="Pfam" id="PF08940"/>
    </source>
</evidence>